<protein>
    <submittedName>
        <fullName evidence="5">Threonine/serine dehydratase</fullName>
    </submittedName>
</protein>
<keyword evidence="3" id="KW-0456">Lyase</keyword>
<evidence type="ECO:0000313" key="6">
    <source>
        <dbReference type="Proteomes" id="UP001272097"/>
    </source>
</evidence>
<sequence>MMADVLVPTLDHLKQAYAVTSTATQVTPLLESAALARETGAARVFVKPESLQWAGSFKVRGAYWRLNRLSPDDAKKGVVAYSSGNFAQGLAAAGQALGIPVTIVMPIDAPAAKRDATAGYGARVVLTDHGDRAREEVAAAKAREIAETEQLTLLHPFDDPEIVAGQAGAGLEALDQLAAKNAHADLVFCSVGGGGLIGGVSLAFHYLSPKTEIIAVEPEGFNGMGSSLAHGAIETMPIGPKSICDGLMARKPGDAPFAAVSAAGVRGVTVDDASVRRAMKIAFERMKLVLEPSGAASLAALLGGKVDVKDKTVLVVATGGNVSLADFMAHMNNA</sequence>
<proteinExistence type="predicted"/>
<evidence type="ECO:0000256" key="2">
    <source>
        <dbReference type="ARBA" id="ARBA00022898"/>
    </source>
</evidence>
<evidence type="ECO:0000256" key="1">
    <source>
        <dbReference type="ARBA" id="ARBA00001933"/>
    </source>
</evidence>
<keyword evidence="2" id="KW-0663">Pyridoxal phosphate</keyword>
<gene>
    <name evidence="5" type="ORF">RFM51_29660</name>
</gene>
<evidence type="ECO:0000313" key="5">
    <source>
        <dbReference type="EMBL" id="MDX8443740.1"/>
    </source>
</evidence>
<dbReference type="InterPro" id="IPR001926">
    <property type="entry name" value="TrpB-like_PALP"/>
</dbReference>
<reference evidence="5 6" key="1">
    <citation type="submission" date="2023-08" db="EMBL/GenBank/DDBJ databases">
        <title>Implementing the SeqCode for naming new Mesorhizobium species isolated from Vachellia karroo root nodules.</title>
        <authorList>
            <person name="Van Lill M."/>
        </authorList>
    </citation>
    <scope>NUCLEOTIDE SEQUENCE [LARGE SCALE GENOMIC DNA]</scope>
    <source>
        <strain evidence="5 6">VK3E</strain>
    </source>
</reference>
<dbReference type="CDD" id="cd01562">
    <property type="entry name" value="Thr-dehyd"/>
    <property type="match status" value="1"/>
</dbReference>
<dbReference type="EMBL" id="JAVIIS010000081">
    <property type="protein sequence ID" value="MDX8443740.1"/>
    <property type="molecule type" value="Genomic_DNA"/>
</dbReference>
<dbReference type="SUPFAM" id="SSF53686">
    <property type="entry name" value="Tryptophan synthase beta subunit-like PLP-dependent enzymes"/>
    <property type="match status" value="1"/>
</dbReference>
<accession>A0ABU4X5Y7</accession>
<evidence type="ECO:0000256" key="3">
    <source>
        <dbReference type="ARBA" id="ARBA00023239"/>
    </source>
</evidence>
<dbReference type="InterPro" id="IPR050147">
    <property type="entry name" value="Ser/Thr_Dehydratase"/>
</dbReference>
<dbReference type="PANTHER" id="PTHR48078:SF6">
    <property type="entry name" value="L-THREONINE DEHYDRATASE CATABOLIC TDCB"/>
    <property type="match status" value="1"/>
</dbReference>
<dbReference type="PANTHER" id="PTHR48078">
    <property type="entry name" value="THREONINE DEHYDRATASE, MITOCHONDRIAL-RELATED"/>
    <property type="match status" value="1"/>
</dbReference>
<organism evidence="5 6">
    <name type="scientific">Mesorhizobium australafricanum</name>
    <dbReference type="NCBI Taxonomy" id="3072311"/>
    <lineage>
        <taxon>Bacteria</taxon>
        <taxon>Pseudomonadati</taxon>
        <taxon>Pseudomonadota</taxon>
        <taxon>Alphaproteobacteria</taxon>
        <taxon>Hyphomicrobiales</taxon>
        <taxon>Phyllobacteriaceae</taxon>
        <taxon>Mesorhizobium</taxon>
    </lineage>
</organism>
<dbReference type="Pfam" id="PF00291">
    <property type="entry name" value="PALP"/>
    <property type="match status" value="1"/>
</dbReference>
<keyword evidence="6" id="KW-1185">Reference proteome</keyword>
<comment type="cofactor">
    <cofactor evidence="1">
        <name>pyridoxal 5'-phosphate</name>
        <dbReference type="ChEBI" id="CHEBI:597326"/>
    </cofactor>
</comment>
<evidence type="ECO:0000259" key="4">
    <source>
        <dbReference type="Pfam" id="PF00291"/>
    </source>
</evidence>
<dbReference type="Proteomes" id="UP001272097">
    <property type="component" value="Unassembled WGS sequence"/>
</dbReference>
<dbReference type="InterPro" id="IPR036052">
    <property type="entry name" value="TrpB-like_PALP_sf"/>
</dbReference>
<comment type="caution">
    <text evidence="5">The sequence shown here is derived from an EMBL/GenBank/DDBJ whole genome shotgun (WGS) entry which is preliminary data.</text>
</comment>
<dbReference type="RefSeq" id="WP_320217722.1">
    <property type="nucleotide sequence ID" value="NZ_JAVIIS010000081.1"/>
</dbReference>
<feature type="domain" description="Tryptophan synthase beta chain-like PALP" evidence="4">
    <location>
        <begin position="23"/>
        <end position="319"/>
    </location>
</feature>
<name>A0ABU4X5Y7_9HYPH</name>
<dbReference type="Gene3D" id="3.40.50.1100">
    <property type="match status" value="2"/>
</dbReference>